<organism evidence="8 9">
    <name type="scientific">Lentinula detonsa</name>
    <dbReference type="NCBI Taxonomy" id="2804962"/>
    <lineage>
        <taxon>Eukaryota</taxon>
        <taxon>Fungi</taxon>
        <taxon>Dikarya</taxon>
        <taxon>Basidiomycota</taxon>
        <taxon>Agaricomycotina</taxon>
        <taxon>Agaricomycetes</taxon>
        <taxon>Agaricomycetidae</taxon>
        <taxon>Agaricales</taxon>
        <taxon>Marasmiineae</taxon>
        <taxon>Omphalotaceae</taxon>
        <taxon>Lentinula</taxon>
    </lineage>
</organism>
<dbReference type="FunFam" id="3.40.30.10:FF:000005">
    <property type="entry name" value="Glutaredoxin 5"/>
    <property type="match status" value="1"/>
</dbReference>
<dbReference type="InterPro" id="IPR036249">
    <property type="entry name" value="Thioredoxin-like_sf"/>
</dbReference>
<gene>
    <name evidence="8" type="ORF">F5890DRAFT_1555576</name>
</gene>
<dbReference type="Gene3D" id="3.40.30.10">
    <property type="entry name" value="Glutaredoxin"/>
    <property type="match status" value="1"/>
</dbReference>
<dbReference type="SUPFAM" id="SSF52833">
    <property type="entry name" value="Thioredoxin-like"/>
    <property type="match status" value="1"/>
</dbReference>
<dbReference type="InterPro" id="IPR002109">
    <property type="entry name" value="Glutaredoxin"/>
</dbReference>
<evidence type="ECO:0000256" key="6">
    <source>
        <dbReference type="ARBA" id="ARBA00067618"/>
    </source>
</evidence>
<dbReference type="PANTHER" id="PTHR10293">
    <property type="entry name" value="GLUTAREDOXIN FAMILY MEMBER"/>
    <property type="match status" value="1"/>
</dbReference>
<proteinExistence type="predicted"/>
<sequence>MFRASLHSPIFSLRPTAAKSLTASRVIAARYLSREARAQIQNAVKSSPLVLFMKGTPDLPECGFSRAAVQVLDLHGVPPEKMKTYNVLADDELRSGIKEFSEWPTIPQLYVNGEFIGGCDIILGMHQTGELEELLITSDIIPKVEEQAQASTA</sequence>
<name>A0AA38PVL8_9AGAR</name>
<dbReference type="CDD" id="cd03028">
    <property type="entry name" value="GRX_PICOT_like"/>
    <property type="match status" value="1"/>
</dbReference>
<dbReference type="EMBL" id="MU802047">
    <property type="protein sequence ID" value="KAJ3982803.1"/>
    <property type="molecule type" value="Genomic_DNA"/>
</dbReference>
<dbReference type="PANTHER" id="PTHR10293:SF16">
    <property type="entry name" value="GLUTAREDOXIN-RELATED PROTEIN 5, MITOCHONDRIAL"/>
    <property type="match status" value="1"/>
</dbReference>
<dbReference type="Proteomes" id="UP001163850">
    <property type="component" value="Unassembled WGS sequence"/>
</dbReference>
<dbReference type="GO" id="GO:0015036">
    <property type="term" value="F:disulfide oxidoreductase activity"/>
    <property type="evidence" value="ECO:0007669"/>
    <property type="project" value="UniProtKB-ARBA"/>
</dbReference>
<feature type="domain" description="Glutaredoxin" evidence="7">
    <location>
        <begin position="50"/>
        <end position="116"/>
    </location>
</feature>
<dbReference type="GO" id="GO:0005759">
    <property type="term" value="C:mitochondrial matrix"/>
    <property type="evidence" value="ECO:0007669"/>
    <property type="project" value="TreeGrafter"/>
</dbReference>
<accession>A0AA38PVL8</accession>
<keyword evidence="4" id="KW-0411">Iron-sulfur</keyword>
<evidence type="ECO:0000256" key="4">
    <source>
        <dbReference type="ARBA" id="ARBA00023014"/>
    </source>
</evidence>
<keyword evidence="3" id="KW-0408">Iron</keyword>
<dbReference type="InterPro" id="IPR033658">
    <property type="entry name" value="GRX_PICOT-like"/>
</dbReference>
<dbReference type="GO" id="GO:0044571">
    <property type="term" value="P:[2Fe-2S] cluster assembly"/>
    <property type="evidence" value="ECO:0007669"/>
    <property type="project" value="UniProtKB-ARBA"/>
</dbReference>
<dbReference type="GO" id="GO:0046872">
    <property type="term" value="F:metal ion binding"/>
    <property type="evidence" value="ECO:0007669"/>
    <property type="project" value="UniProtKB-KW"/>
</dbReference>
<evidence type="ECO:0000259" key="7">
    <source>
        <dbReference type="Pfam" id="PF00462"/>
    </source>
</evidence>
<dbReference type="NCBIfam" id="TIGR00365">
    <property type="entry name" value="Grx4 family monothiol glutaredoxin"/>
    <property type="match status" value="1"/>
</dbReference>
<keyword evidence="2" id="KW-0479">Metal-binding</keyword>
<evidence type="ECO:0000313" key="9">
    <source>
        <dbReference type="Proteomes" id="UP001163850"/>
    </source>
</evidence>
<protein>
    <recommendedName>
        <fullName evidence="6">Monothiol glutaredoxin-5, mitochondrial</fullName>
    </recommendedName>
</protein>
<evidence type="ECO:0000256" key="2">
    <source>
        <dbReference type="ARBA" id="ARBA00022723"/>
    </source>
</evidence>
<comment type="caution">
    <text evidence="8">The sequence shown here is derived from an EMBL/GenBank/DDBJ whole genome shotgun (WGS) entry which is preliminary data.</text>
</comment>
<evidence type="ECO:0000256" key="5">
    <source>
        <dbReference type="ARBA" id="ARBA00023284"/>
    </source>
</evidence>
<dbReference type="AlphaFoldDB" id="A0AA38PVL8"/>
<dbReference type="Pfam" id="PF00462">
    <property type="entry name" value="Glutaredoxin"/>
    <property type="match status" value="1"/>
</dbReference>
<keyword evidence="1" id="KW-0001">2Fe-2S</keyword>
<dbReference type="InterPro" id="IPR004480">
    <property type="entry name" value="Monothiol_GRX-rel"/>
</dbReference>
<keyword evidence="5" id="KW-0676">Redox-active center</keyword>
<evidence type="ECO:0000256" key="3">
    <source>
        <dbReference type="ARBA" id="ARBA00023004"/>
    </source>
</evidence>
<evidence type="ECO:0000256" key="1">
    <source>
        <dbReference type="ARBA" id="ARBA00022714"/>
    </source>
</evidence>
<reference evidence="8" key="1">
    <citation type="submission" date="2022-08" db="EMBL/GenBank/DDBJ databases">
        <authorList>
            <consortium name="DOE Joint Genome Institute"/>
            <person name="Min B."/>
            <person name="Riley R."/>
            <person name="Sierra-Patev S."/>
            <person name="Naranjo-Ortiz M."/>
            <person name="Looney B."/>
            <person name="Konkel Z."/>
            <person name="Slot J.C."/>
            <person name="Sakamoto Y."/>
            <person name="Steenwyk J.L."/>
            <person name="Rokas A."/>
            <person name="Carro J."/>
            <person name="Camarero S."/>
            <person name="Ferreira P."/>
            <person name="Molpeceres G."/>
            <person name="Ruiz-Duenas F.J."/>
            <person name="Serrano A."/>
            <person name="Henrissat B."/>
            <person name="Drula E."/>
            <person name="Hughes K.W."/>
            <person name="Mata J.L."/>
            <person name="Ishikawa N.K."/>
            <person name="Vargas-Isla R."/>
            <person name="Ushijima S."/>
            <person name="Smith C.A."/>
            <person name="Ahrendt S."/>
            <person name="Andreopoulos W."/>
            <person name="He G."/>
            <person name="Labutti K."/>
            <person name="Lipzen A."/>
            <person name="Ng V."/>
            <person name="Sandor L."/>
            <person name="Barry K."/>
            <person name="Martinez A.T."/>
            <person name="Xiao Y."/>
            <person name="Gibbons J.G."/>
            <person name="Terashima K."/>
            <person name="Hibbett D.S."/>
            <person name="Grigoriev I.V."/>
        </authorList>
    </citation>
    <scope>NUCLEOTIDE SEQUENCE</scope>
    <source>
        <strain evidence="8">TFB7829</strain>
    </source>
</reference>
<dbReference type="GO" id="GO:0051537">
    <property type="term" value="F:2 iron, 2 sulfur cluster binding"/>
    <property type="evidence" value="ECO:0007669"/>
    <property type="project" value="UniProtKB-KW"/>
</dbReference>
<dbReference type="PROSITE" id="PS51354">
    <property type="entry name" value="GLUTAREDOXIN_2"/>
    <property type="match status" value="1"/>
</dbReference>
<evidence type="ECO:0000313" key="8">
    <source>
        <dbReference type="EMBL" id="KAJ3982803.1"/>
    </source>
</evidence>